<accession>A0AAN6MLY8</accession>
<evidence type="ECO:0000256" key="8">
    <source>
        <dbReference type="ARBA" id="ARBA00022989"/>
    </source>
</evidence>
<evidence type="ECO:0000256" key="7">
    <source>
        <dbReference type="ARBA" id="ARBA00022792"/>
    </source>
</evidence>
<comment type="function">
    <text evidence="1">Required for the assembly of the mitochondrial respiratory chain complex IV (CIV), also known as cytochrome c oxidase. May participate in merging the COX1 and COX2 assembly lines.</text>
</comment>
<dbReference type="GO" id="GO:0033617">
    <property type="term" value="P:mitochondrial respiratory chain complex IV assembly"/>
    <property type="evidence" value="ECO:0007669"/>
    <property type="project" value="TreeGrafter"/>
</dbReference>
<evidence type="ECO:0000256" key="6">
    <source>
        <dbReference type="ARBA" id="ARBA00022692"/>
    </source>
</evidence>
<evidence type="ECO:0000256" key="11">
    <source>
        <dbReference type="SAM" id="Phobius"/>
    </source>
</evidence>
<reference evidence="12" key="2">
    <citation type="submission" date="2023-05" db="EMBL/GenBank/DDBJ databases">
        <authorList>
            <consortium name="Lawrence Berkeley National Laboratory"/>
            <person name="Steindorff A."/>
            <person name="Hensen N."/>
            <person name="Bonometti L."/>
            <person name="Westerberg I."/>
            <person name="Brannstrom I.O."/>
            <person name="Guillou S."/>
            <person name="Cros-Aarteil S."/>
            <person name="Calhoun S."/>
            <person name="Haridas S."/>
            <person name="Kuo A."/>
            <person name="Mondo S."/>
            <person name="Pangilinan J."/>
            <person name="Riley R."/>
            <person name="Labutti K."/>
            <person name="Andreopoulos B."/>
            <person name="Lipzen A."/>
            <person name="Chen C."/>
            <person name="Yanf M."/>
            <person name="Daum C."/>
            <person name="Ng V."/>
            <person name="Clum A."/>
            <person name="Ohm R."/>
            <person name="Martin F."/>
            <person name="Silar P."/>
            <person name="Natvig D."/>
            <person name="Lalanne C."/>
            <person name="Gautier V."/>
            <person name="Ament-Velasquez S.L."/>
            <person name="Kruys A."/>
            <person name="Hutchinson M.I."/>
            <person name="Powell A.J."/>
            <person name="Barry K."/>
            <person name="Miller A.N."/>
            <person name="Grigoriev I.V."/>
            <person name="Debuchy R."/>
            <person name="Gladieux P."/>
            <person name="Thoren M.H."/>
            <person name="Johannesson H."/>
        </authorList>
    </citation>
    <scope>NUCLEOTIDE SEQUENCE</scope>
    <source>
        <strain evidence="12">CBS 103.79</strain>
    </source>
</reference>
<gene>
    <name evidence="12" type="ORF">C8A05DRAFT_44256</name>
</gene>
<comment type="similarity">
    <text evidence="3">Belongs to the COX16 family.</text>
</comment>
<dbReference type="Proteomes" id="UP001303889">
    <property type="component" value="Unassembled WGS sequence"/>
</dbReference>
<evidence type="ECO:0000313" key="12">
    <source>
        <dbReference type="EMBL" id="KAK3902288.1"/>
    </source>
</evidence>
<keyword evidence="6 11" id="KW-0812">Transmembrane</keyword>
<evidence type="ECO:0000256" key="3">
    <source>
        <dbReference type="ARBA" id="ARBA00008370"/>
    </source>
</evidence>
<evidence type="ECO:0000256" key="2">
    <source>
        <dbReference type="ARBA" id="ARBA00004434"/>
    </source>
</evidence>
<sequence length="116" mass="13445">MAVFPKRRYTPSTGSNTLGAWYRARLAKQPFLMFGLPFLTVIVAASFVLTPATAIRYERHDRKVRQLSREEELGVGKQGRRVDIREEYYRLAAKDIDNWEQKRVTRLKGESDGVLE</sequence>
<proteinExistence type="inferred from homology"/>
<reference evidence="12" key="1">
    <citation type="journal article" date="2023" name="Mol. Phylogenet. Evol.">
        <title>Genome-scale phylogeny and comparative genomics of the fungal order Sordariales.</title>
        <authorList>
            <person name="Hensen N."/>
            <person name="Bonometti L."/>
            <person name="Westerberg I."/>
            <person name="Brannstrom I.O."/>
            <person name="Guillou S."/>
            <person name="Cros-Aarteil S."/>
            <person name="Calhoun S."/>
            <person name="Haridas S."/>
            <person name="Kuo A."/>
            <person name="Mondo S."/>
            <person name="Pangilinan J."/>
            <person name="Riley R."/>
            <person name="LaButti K."/>
            <person name="Andreopoulos B."/>
            <person name="Lipzen A."/>
            <person name="Chen C."/>
            <person name="Yan M."/>
            <person name="Daum C."/>
            <person name="Ng V."/>
            <person name="Clum A."/>
            <person name="Steindorff A."/>
            <person name="Ohm R.A."/>
            <person name="Martin F."/>
            <person name="Silar P."/>
            <person name="Natvig D.O."/>
            <person name="Lalanne C."/>
            <person name="Gautier V."/>
            <person name="Ament-Velasquez S.L."/>
            <person name="Kruys A."/>
            <person name="Hutchinson M.I."/>
            <person name="Powell A.J."/>
            <person name="Barry K."/>
            <person name="Miller A.N."/>
            <person name="Grigoriev I.V."/>
            <person name="Debuchy R."/>
            <person name="Gladieux P."/>
            <person name="Hiltunen Thoren M."/>
            <person name="Johannesson H."/>
        </authorList>
    </citation>
    <scope>NUCLEOTIDE SEQUENCE</scope>
    <source>
        <strain evidence="12">CBS 103.79</strain>
    </source>
</reference>
<comment type="caution">
    <text evidence="12">The sequence shown here is derived from an EMBL/GenBank/DDBJ whole genome shotgun (WGS) entry which is preliminary data.</text>
</comment>
<evidence type="ECO:0000256" key="10">
    <source>
        <dbReference type="ARBA" id="ARBA00023136"/>
    </source>
</evidence>
<dbReference type="AlphaFoldDB" id="A0AAN6MLY8"/>
<name>A0AAN6MLY8_9PEZI</name>
<dbReference type="PANTHER" id="PTHR17130:SF14">
    <property type="entry name" value="CYTOCHROME C OXIDASE ASSEMBLY PROTEIN COX16 HOMOLOG, MITOCHONDRIAL"/>
    <property type="match status" value="1"/>
</dbReference>
<evidence type="ECO:0000256" key="9">
    <source>
        <dbReference type="ARBA" id="ARBA00023128"/>
    </source>
</evidence>
<feature type="transmembrane region" description="Helical" evidence="11">
    <location>
        <begin position="31"/>
        <end position="55"/>
    </location>
</feature>
<keyword evidence="9" id="KW-0496">Mitochondrion</keyword>
<keyword evidence="10 11" id="KW-0472">Membrane</keyword>
<dbReference type="GO" id="GO:0005743">
    <property type="term" value="C:mitochondrial inner membrane"/>
    <property type="evidence" value="ECO:0007669"/>
    <property type="project" value="UniProtKB-SubCell"/>
</dbReference>
<organism evidence="12 13">
    <name type="scientific">Staphylotrichum tortipilum</name>
    <dbReference type="NCBI Taxonomy" id="2831512"/>
    <lineage>
        <taxon>Eukaryota</taxon>
        <taxon>Fungi</taxon>
        <taxon>Dikarya</taxon>
        <taxon>Ascomycota</taxon>
        <taxon>Pezizomycotina</taxon>
        <taxon>Sordariomycetes</taxon>
        <taxon>Sordariomycetidae</taxon>
        <taxon>Sordariales</taxon>
        <taxon>Chaetomiaceae</taxon>
        <taxon>Staphylotrichum</taxon>
    </lineage>
</organism>
<dbReference type="Pfam" id="PF14138">
    <property type="entry name" value="COX16"/>
    <property type="match status" value="1"/>
</dbReference>
<dbReference type="PANTHER" id="PTHR17130">
    <property type="entry name" value="MITOCHONDRIAL OUTER MEMBRANE PROTEIN 25"/>
    <property type="match status" value="1"/>
</dbReference>
<keyword evidence="7" id="KW-0999">Mitochondrion inner membrane</keyword>
<evidence type="ECO:0000313" key="13">
    <source>
        <dbReference type="Proteomes" id="UP001303889"/>
    </source>
</evidence>
<comment type="subcellular location">
    <subcellularLocation>
        <location evidence="2">Mitochondrion inner membrane</location>
        <topology evidence="2">Single-pass membrane protein</topology>
    </subcellularLocation>
</comment>
<dbReference type="EMBL" id="MU855519">
    <property type="protein sequence ID" value="KAK3902288.1"/>
    <property type="molecule type" value="Genomic_DNA"/>
</dbReference>
<protein>
    <recommendedName>
        <fullName evidence="4">Cytochrome c oxidase assembly protein COX16, mitochondrial</fullName>
    </recommendedName>
    <alternativeName>
        <fullName evidence="5">Cytochrome c oxidase assembly protein cox16, mitochondrial</fullName>
    </alternativeName>
</protein>
<keyword evidence="8 11" id="KW-1133">Transmembrane helix</keyword>
<keyword evidence="13" id="KW-1185">Reference proteome</keyword>
<evidence type="ECO:0000256" key="5">
    <source>
        <dbReference type="ARBA" id="ARBA00019222"/>
    </source>
</evidence>
<dbReference type="InterPro" id="IPR020164">
    <property type="entry name" value="Cyt_c_Oxase_assmbl_COX16"/>
</dbReference>
<evidence type="ECO:0000256" key="4">
    <source>
        <dbReference type="ARBA" id="ARBA00015368"/>
    </source>
</evidence>
<evidence type="ECO:0000256" key="1">
    <source>
        <dbReference type="ARBA" id="ARBA00002490"/>
    </source>
</evidence>